<dbReference type="RefSeq" id="WP_074308728.1">
    <property type="nucleotide sequence ID" value="NZ_FSQT01000001.1"/>
</dbReference>
<dbReference type="InterPro" id="IPR052704">
    <property type="entry name" value="ECF_Sigma-70_Domain"/>
</dbReference>
<dbReference type="GO" id="GO:0016987">
    <property type="term" value="F:sigma factor activity"/>
    <property type="evidence" value="ECO:0007669"/>
    <property type="project" value="TreeGrafter"/>
</dbReference>
<feature type="domain" description="RNA polymerase sigma-70 region 2" evidence="1">
    <location>
        <begin position="23"/>
        <end position="80"/>
    </location>
</feature>
<dbReference type="STRING" id="709881.SAMN04489832_0745"/>
<protein>
    <submittedName>
        <fullName evidence="2">Sigma-70 region 2</fullName>
    </submittedName>
</protein>
<dbReference type="EMBL" id="FSQT01000001">
    <property type="protein sequence ID" value="SIM57722.1"/>
    <property type="molecule type" value="Genomic_DNA"/>
</dbReference>
<keyword evidence="3" id="KW-1185">Reference proteome</keyword>
<name>A0A1N5UAA8_9ACTN</name>
<dbReference type="PANTHER" id="PTHR30173:SF43">
    <property type="entry name" value="ECF RNA POLYMERASE SIGMA FACTOR SIGI-RELATED"/>
    <property type="match status" value="1"/>
</dbReference>
<organism evidence="2 3">
    <name type="scientific">Micromonospora cremea</name>
    <dbReference type="NCBI Taxonomy" id="709881"/>
    <lineage>
        <taxon>Bacteria</taxon>
        <taxon>Bacillati</taxon>
        <taxon>Actinomycetota</taxon>
        <taxon>Actinomycetes</taxon>
        <taxon>Micromonosporales</taxon>
        <taxon>Micromonosporaceae</taxon>
        <taxon>Micromonospora</taxon>
    </lineage>
</organism>
<evidence type="ECO:0000259" key="1">
    <source>
        <dbReference type="Pfam" id="PF04542"/>
    </source>
</evidence>
<dbReference type="InterPro" id="IPR013325">
    <property type="entry name" value="RNA_pol_sigma_r2"/>
</dbReference>
<dbReference type="Pfam" id="PF04542">
    <property type="entry name" value="Sigma70_r2"/>
    <property type="match status" value="1"/>
</dbReference>
<proteinExistence type="predicted"/>
<reference evidence="3" key="1">
    <citation type="submission" date="2016-12" db="EMBL/GenBank/DDBJ databases">
        <authorList>
            <person name="Varghese N."/>
            <person name="Submissions S."/>
        </authorList>
    </citation>
    <scope>NUCLEOTIDE SEQUENCE [LARGE SCALE GENOMIC DNA]</scope>
    <source>
        <strain evidence="3">DSM 45599</strain>
    </source>
</reference>
<dbReference type="SUPFAM" id="SSF88946">
    <property type="entry name" value="Sigma2 domain of RNA polymerase sigma factors"/>
    <property type="match status" value="1"/>
</dbReference>
<sequence length="120" mass="13215">MVPEPRRPRRSNALPSAFCVVVAERRLLKNLAYHLLGSVEIAEHAVQETYTGWYTMPDDQQDGIGSPFSWLVSTLVRICIGLLESSPPRAGGQTADRAGRLHVAGPPPQRWGAWRGAPML</sequence>
<accession>A0A1N5UAA8</accession>
<dbReference type="PANTHER" id="PTHR30173">
    <property type="entry name" value="SIGMA 19 FACTOR"/>
    <property type="match status" value="1"/>
</dbReference>
<dbReference type="Proteomes" id="UP000185124">
    <property type="component" value="Unassembled WGS sequence"/>
</dbReference>
<dbReference type="InterPro" id="IPR007627">
    <property type="entry name" value="RNA_pol_sigma70_r2"/>
</dbReference>
<dbReference type="AlphaFoldDB" id="A0A1N5UAA8"/>
<evidence type="ECO:0000313" key="3">
    <source>
        <dbReference type="Proteomes" id="UP000185124"/>
    </source>
</evidence>
<evidence type="ECO:0000313" key="2">
    <source>
        <dbReference type="EMBL" id="SIM57722.1"/>
    </source>
</evidence>
<gene>
    <name evidence="2" type="ORF">SAMN04489832_0745</name>
</gene>
<dbReference type="OrthoDB" id="3298440at2"/>
<dbReference type="GO" id="GO:0006352">
    <property type="term" value="P:DNA-templated transcription initiation"/>
    <property type="evidence" value="ECO:0007669"/>
    <property type="project" value="InterPro"/>
</dbReference>